<keyword evidence="4" id="KW-0328">Glycosyltransferase</keyword>
<evidence type="ECO:0000313" key="14">
    <source>
        <dbReference type="Proteomes" id="UP000614982"/>
    </source>
</evidence>
<evidence type="ECO:0000256" key="3">
    <source>
        <dbReference type="ARBA" id="ARBA00022475"/>
    </source>
</evidence>
<keyword evidence="7 10" id="KW-1133">Transmembrane helix</keyword>
<dbReference type="InterPro" id="IPR004835">
    <property type="entry name" value="Chitin_synth"/>
</dbReference>
<evidence type="ECO:0000313" key="11">
    <source>
        <dbReference type="EMBL" id="GFM91575.1"/>
    </source>
</evidence>
<feature type="transmembrane region" description="Helical" evidence="10">
    <location>
        <begin position="459"/>
        <end position="480"/>
    </location>
</feature>
<evidence type="ECO:0000256" key="6">
    <source>
        <dbReference type="ARBA" id="ARBA00022692"/>
    </source>
</evidence>
<evidence type="ECO:0000256" key="1">
    <source>
        <dbReference type="ARBA" id="ARBA00004651"/>
    </source>
</evidence>
<dbReference type="GO" id="GO:0030428">
    <property type="term" value="C:cell septum"/>
    <property type="evidence" value="ECO:0007669"/>
    <property type="project" value="TreeGrafter"/>
</dbReference>
<dbReference type="EC" id="2.4.1.16" evidence="2"/>
<name>A0A3M4WA40_PSECI</name>
<protein>
    <recommendedName>
        <fullName evidence="2">chitin synthase</fullName>
        <ecNumber evidence="2">2.4.1.16</ecNumber>
    </recommendedName>
</protein>
<dbReference type="PANTHER" id="PTHR22914">
    <property type="entry name" value="CHITIN SYNTHASE"/>
    <property type="match status" value="1"/>
</dbReference>
<dbReference type="GO" id="GO:0071555">
    <property type="term" value="P:cell wall organization"/>
    <property type="evidence" value="ECO:0007669"/>
    <property type="project" value="UniProtKB-KW"/>
</dbReference>
<keyword evidence="6 10" id="KW-0812">Transmembrane</keyword>
<dbReference type="GeneID" id="93658341"/>
<evidence type="ECO:0000256" key="8">
    <source>
        <dbReference type="ARBA" id="ARBA00023136"/>
    </source>
</evidence>
<dbReference type="EMBL" id="BLWA01000003">
    <property type="protein sequence ID" value="GFM91575.1"/>
    <property type="molecule type" value="Genomic_DNA"/>
</dbReference>
<proteinExistence type="predicted"/>
<dbReference type="RefSeq" id="WP_081741919.1">
    <property type="nucleotide sequence ID" value="NZ_BLVX01000001.1"/>
</dbReference>
<comment type="caution">
    <text evidence="12">The sequence shown here is derived from an EMBL/GenBank/DDBJ whole genome shotgun (WGS) entry which is preliminary data.</text>
</comment>
<evidence type="ECO:0000256" key="9">
    <source>
        <dbReference type="ARBA" id="ARBA00023316"/>
    </source>
</evidence>
<keyword evidence="14" id="KW-1185">Reference proteome</keyword>
<dbReference type="AlphaFoldDB" id="A0A3M4WA40"/>
<evidence type="ECO:0000313" key="13">
    <source>
        <dbReference type="Proteomes" id="UP000278332"/>
    </source>
</evidence>
<dbReference type="EMBL" id="RBRY01000052">
    <property type="protein sequence ID" value="RMR60092.1"/>
    <property type="molecule type" value="Genomic_DNA"/>
</dbReference>
<feature type="transmembrane region" description="Helical" evidence="10">
    <location>
        <begin position="599"/>
        <end position="619"/>
    </location>
</feature>
<dbReference type="SUPFAM" id="SSF53448">
    <property type="entry name" value="Nucleotide-diphospho-sugar transferases"/>
    <property type="match status" value="1"/>
</dbReference>
<organism evidence="12 13">
    <name type="scientific">Pseudomonas cichorii</name>
    <dbReference type="NCBI Taxonomy" id="36746"/>
    <lineage>
        <taxon>Bacteria</taxon>
        <taxon>Pseudomonadati</taxon>
        <taxon>Pseudomonadota</taxon>
        <taxon>Gammaproteobacteria</taxon>
        <taxon>Pseudomonadales</taxon>
        <taxon>Pseudomonadaceae</taxon>
        <taxon>Pseudomonas</taxon>
    </lineage>
</organism>
<evidence type="ECO:0000256" key="7">
    <source>
        <dbReference type="ARBA" id="ARBA00022989"/>
    </source>
</evidence>
<feature type="transmembrane region" description="Helical" evidence="10">
    <location>
        <begin position="486"/>
        <end position="503"/>
    </location>
</feature>
<dbReference type="Pfam" id="PF01644">
    <property type="entry name" value="Chitin_synth_1"/>
    <property type="match status" value="1"/>
</dbReference>
<dbReference type="InterPro" id="IPR029044">
    <property type="entry name" value="Nucleotide-diphossugar_trans"/>
</dbReference>
<dbReference type="GO" id="GO:0005886">
    <property type="term" value="C:plasma membrane"/>
    <property type="evidence" value="ECO:0007669"/>
    <property type="project" value="UniProtKB-SubCell"/>
</dbReference>
<dbReference type="Proteomes" id="UP000614982">
    <property type="component" value="Unassembled WGS sequence"/>
</dbReference>
<dbReference type="OrthoDB" id="5699875at2"/>
<feature type="transmembrane region" description="Helical" evidence="10">
    <location>
        <begin position="569"/>
        <end position="587"/>
    </location>
</feature>
<gene>
    <name evidence="12" type="ORF">ALP84_01363</name>
    <name evidence="11" type="ORF">PSCICP_15470</name>
</gene>
<reference evidence="12 13" key="1">
    <citation type="submission" date="2018-08" db="EMBL/GenBank/DDBJ databases">
        <title>Recombination of ecologically and evolutionarily significant loci maintains genetic cohesion in the Pseudomonas syringae species complex.</title>
        <authorList>
            <person name="Dillon M."/>
            <person name="Thakur S."/>
            <person name="Almeida R.N.D."/>
            <person name="Weir B.S."/>
            <person name="Guttman D.S."/>
        </authorList>
    </citation>
    <scope>NUCLEOTIDE SEQUENCE [LARGE SCALE GENOMIC DNA]</scope>
    <source>
        <strain evidence="12 13">ICMP 6917</strain>
    </source>
</reference>
<feature type="transmembrane region" description="Helical" evidence="10">
    <location>
        <begin position="428"/>
        <end position="447"/>
    </location>
</feature>
<reference evidence="11 14" key="2">
    <citation type="submission" date="2020-05" db="EMBL/GenBank/DDBJ databases">
        <title>Genetic diversity of Pseudomonas cichorii.</title>
        <authorList>
            <person name="Tani S."/>
            <person name="Yagi H."/>
            <person name="Hashimoto S."/>
            <person name="Iiyama K."/>
            <person name="Furuya N."/>
        </authorList>
    </citation>
    <scope>NUCLEOTIDE SEQUENCE [LARGE SCALE GENOMIC DNA]</scope>
    <source>
        <strain evidence="11 14">LMG 2162</strain>
    </source>
</reference>
<sequence>MQLTAVEPQHNEEVERWKRHFQRKTFCSQNTIIAGELPTTDADILVCLTLYNEQAQAVADTLAGVARNQIQLARYMAAPVPRIVVCIVLDGMHCVDASTTLLLESLGLSPRRQPMDEALAEAENRIILQGKNLPANELLERCGKDWVGEQSSASITVLLATKLHNASKLDSHAWFFWGIGSKVKARFAMQLDAGSIPAPDCFKHLLQHMHDEPECGAVTTCILTPVPENMNLQQNWQYADYLWEKVSDWPVGNLCRYLEVVPGQCSLIRWESFCEPESQERAPIDEYLRGLEPQGLLECNLFLAEDRVMGFELVKNLQHSSTVRYCPQAQVETDLCPDFGELIRQRRRWINSTVAARLSSAKQLPKMMKQHSISTQRIPGVLLSLCWGLMQFATQLMMPVFITVLMATGVAYTSTKIGTAAHVAESNGYWAATGFLLLWASVLLISRQINIGSRRGERWHITAICTLGIVMVSGWALTLWGSTLQSLYFIGATLLFVIIAIVAQSWGHLRQVGRWFGLYLVLLPVFNLYMTSYSLANISDISWGTKGLVSKHAAPDRARRWSRTRDQLLWIWILSSVALSSLILLAVPMSSWMVCVQLLSLFFVRIGIAAFISVCTQAYDAVRQRT</sequence>
<evidence type="ECO:0000256" key="5">
    <source>
        <dbReference type="ARBA" id="ARBA00022679"/>
    </source>
</evidence>
<dbReference type="PANTHER" id="PTHR22914:SF9">
    <property type="entry name" value="CHITIN SYNTHASE 1"/>
    <property type="match status" value="1"/>
</dbReference>
<keyword evidence="5" id="KW-0808">Transferase</keyword>
<keyword evidence="3" id="KW-1003">Cell membrane</keyword>
<accession>A0A3M4WA40</accession>
<evidence type="ECO:0000256" key="2">
    <source>
        <dbReference type="ARBA" id="ARBA00012543"/>
    </source>
</evidence>
<keyword evidence="8 10" id="KW-0472">Membrane</keyword>
<dbReference type="GO" id="GO:0006031">
    <property type="term" value="P:chitin biosynthetic process"/>
    <property type="evidence" value="ECO:0007669"/>
    <property type="project" value="TreeGrafter"/>
</dbReference>
<comment type="subcellular location">
    <subcellularLocation>
        <location evidence="1">Cell membrane</location>
        <topology evidence="1">Multi-pass membrane protein</topology>
    </subcellularLocation>
</comment>
<feature type="transmembrane region" description="Helical" evidence="10">
    <location>
        <begin position="378"/>
        <end position="408"/>
    </location>
</feature>
<dbReference type="Proteomes" id="UP000278332">
    <property type="component" value="Unassembled WGS sequence"/>
</dbReference>
<feature type="transmembrane region" description="Helical" evidence="10">
    <location>
        <begin position="515"/>
        <end position="536"/>
    </location>
</feature>
<evidence type="ECO:0000313" key="12">
    <source>
        <dbReference type="EMBL" id="RMR60092.1"/>
    </source>
</evidence>
<evidence type="ECO:0000256" key="10">
    <source>
        <dbReference type="SAM" id="Phobius"/>
    </source>
</evidence>
<evidence type="ECO:0000256" key="4">
    <source>
        <dbReference type="ARBA" id="ARBA00022676"/>
    </source>
</evidence>
<dbReference type="GO" id="GO:0004100">
    <property type="term" value="F:chitin synthase activity"/>
    <property type="evidence" value="ECO:0007669"/>
    <property type="project" value="UniProtKB-EC"/>
</dbReference>
<keyword evidence="9" id="KW-0961">Cell wall biogenesis/degradation</keyword>